<keyword evidence="3" id="KW-0486">Methionine biosynthesis</keyword>
<reference evidence="4 5" key="1">
    <citation type="submission" date="2024-09" db="EMBL/GenBank/DDBJ databases">
        <authorList>
            <person name="Sun Q."/>
            <person name="Mori K."/>
        </authorList>
    </citation>
    <scope>NUCLEOTIDE SEQUENCE [LARGE SCALE GENOMIC DNA]</scope>
    <source>
        <strain evidence="4 5">ATCC 51285</strain>
    </source>
</reference>
<protein>
    <submittedName>
        <fullName evidence="4">Acireductone synthase</fullName>
        <ecNumber evidence="4">3.1.3.77</ecNumber>
    </submittedName>
</protein>
<evidence type="ECO:0000256" key="3">
    <source>
        <dbReference type="ARBA" id="ARBA00023167"/>
    </source>
</evidence>
<dbReference type="RefSeq" id="WP_051527412.1">
    <property type="nucleotide sequence ID" value="NZ_JBHLZN010000002.1"/>
</dbReference>
<name>A0ABV5Z9R3_9GAMM</name>
<evidence type="ECO:0000313" key="5">
    <source>
        <dbReference type="Proteomes" id="UP001589628"/>
    </source>
</evidence>
<keyword evidence="2 4" id="KW-0378">Hydrolase</keyword>
<dbReference type="EMBL" id="JBHLZN010000002">
    <property type="protein sequence ID" value="MFB9886012.1"/>
    <property type="molecule type" value="Genomic_DNA"/>
</dbReference>
<dbReference type="NCBIfam" id="TIGR01691">
    <property type="entry name" value="enolase-ppase"/>
    <property type="match status" value="1"/>
</dbReference>
<dbReference type="GO" id="GO:0043874">
    <property type="term" value="F:acireductone synthase activity"/>
    <property type="evidence" value="ECO:0007669"/>
    <property type="project" value="UniProtKB-EC"/>
</dbReference>
<dbReference type="InterPro" id="IPR023943">
    <property type="entry name" value="Enolase-ppase_E1"/>
</dbReference>
<keyword evidence="5" id="KW-1185">Reference proteome</keyword>
<dbReference type="PANTHER" id="PTHR20371">
    <property type="entry name" value="ENOLASE-PHOSPHATASE E1"/>
    <property type="match status" value="1"/>
</dbReference>
<dbReference type="Gene3D" id="3.40.50.1000">
    <property type="entry name" value="HAD superfamily/HAD-like"/>
    <property type="match status" value="1"/>
</dbReference>
<dbReference type="PANTHER" id="PTHR20371:SF1">
    <property type="entry name" value="ENOLASE-PHOSPHATASE E1"/>
    <property type="match status" value="1"/>
</dbReference>
<dbReference type="EC" id="3.1.3.77" evidence="4"/>
<evidence type="ECO:0000256" key="2">
    <source>
        <dbReference type="ARBA" id="ARBA00022801"/>
    </source>
</evidence>
<organism evidence="4 5">
    <name type="scientific">Balneatrix alpica</name>
    <dbReference type="NCBI Taxonomy" id="75684"/>
    <lineage>
        <taxon>Bacteria</taxon>
        <taxon>Pseudomonadati</taxon>
        <taxon>Pseudomonadota</taxon>
        <taxon>Gammaproteobacteria</taxon>
        <taxon>Oceanospirillales</taxon>
        <taxon>Balneatrichaceae</taxon>
        <taxon>Balneatrix</taxon>
    </lineage>
</organism>
<keyword evidence="1" id="KW-0028">Amino-acid biosynthesis</keyword>
<sequence length="226" mass="25513">MTIHAILCDLTDTLIASDYPQQQLLPYARQHLAEFIHRYQHDAEVQVYLNDVRGAIGWAEADTQTLSEVLVRWQEDGRPEPALQALQQLLWRAAYHNGDLHSQLYADAHQALQRWQQQGRKLYLFSPLPMAEQQLLLSHSQYGNLLPWLAGHFDQTSGPQQEPRSYKGIAATLELAPAQLLLISANVTALDAAAQVGLATWELRRDQQPACGRHPSSPDFHAIQLD</sequence>
<dbReference type="SUPFAM" id="SSF56784">
    <property type="entry name" value="HAD-like"/>
    <property type="match status" value="1"/>
</dbReference>
<dbReference type="Gene3D" id="1.10.720.60">
    <property type="match status" value="1"/>
</dbReference>
<proteinExistence type="predicted"/>
<evidence type="ECO:0000256" key="1">
    <source>
        <dbReference type="ARBA" id="ARBA00022605"/>
    </source>
</evidence>
<evidence type="ECO:0000313" key="4">
    <source>
        <dbReference type="EMBL" id="MFB9886012.1"/>
    </source>
</evidence>
<comment type="caution">
    <text evidence="4">The sequence shown here is derived from an EMBL/GenBank/DDBJ whole genome shotgun (WGS) entry which is preliminary data.</text>
</comment>
<gene>
    <name evidence="4" type="primary">mtnC</name>
    <name evidence="4" type="ORF">ACFFLH_06295</name>
</gene>
<accession>A0ABV5Z9R3</accession>
<dbReference type="Pfam" id="PF00702">
    <property type="entry name" value="Hydrolase"/>
    <property type="match status" value="1"/>
</dbReference>
<dbReference type="InterPro" id="IPR023214">
    <property type="entry name" value="HAD_sf"/>
</dbReference>
<dbReference type="InterPro" id="IPR036412">
    <property type="entry name" value="HAD-like_sf"/>
</dbReference>
<dbReference type="Proteomes" id="UP001589628">
    <property type="component" value="Unassembled WGS sequence"/>
</dbReference>